<evidence type="ECO:0000256" key="8">
    <source>
        <dbReference type="ARBA" id="ARBA00023212"/>
    </source>
</evidence>
<dbReference type="Pfam" id="PF00612">
    <property type="entry name" value="IQ"/>
    <property type="match status" value="1"/>
</dbReference>
<evidence type="ECO:0000256" key="5">
    <source>
        <dbReference type="ARBA" id="ARBA00022490"/>
    </source>
</evidence>
<keyword evidence="6" id="KW-0282">Flagellum</keyword>
<evidence type="ECO:0000256" key="2">
    <source>
        <dbReference type="ARBA" id="ARBA00004611"/>
    </source>
</evidence>
<comment type="subunit">
    <text evidence="11">Component of the nexin-dynein regulatory complex (N-DRC). Interacts with CFAP52.</text>
</comment>
<dbReference type="Proteomes" id="UP001208570">
    <property type="component" value="Unassembled WGS sequence"/>
</dbReference>
<evidence type="ECO:0000256" key="10">
    <source>
        <dbReference type="ARBA" id="ARBA00032180"/>
    </source>
</evidence>
<evidence type="ECO:0000256" key="1">
    <source>
        <dbReference type="ARBA" id="ARBA00003029"/>
    </source>
</evidence>
<comment type="function">
    <text evidence="1">Component of the nexin-dynein regulatory complex (N-DRC), a key regulator of ciliary/flagellar motility which maintains the alignment and integrity of the distal axoneme and regulates microtubule sliding in motile axonemes.</text>
</comment>
<feature type="region of interest" description="Disordered" evidence="13">
    <location>
        <begin position="311"/>
        <end position="330"/>
    </location>
</feature>
<feature type="coiled-coil region" evidence="12">
    <location>
        <begin position="264"/>
        <end position="295"/>
    </location>
</feature>
<evidence type="ECO:0000256" key="12">
    <source>
        <dbReference type="SAM" id="Coils"/>
    </source>
</evidence>
<feature type="compositionally biased region" description="Basic and acidic residues" evidence="13">
    <location>
        <begin position="125"/>
        <end position="141"/>
    </location>
</feature>
<evidence type="ECO:0000256" key="7">
    <source>
        <dbReference type="ARBA" id="ARBA00023069"/>
    </source>
</evidence>
<evidence type="ECO:0000256" key="3">
    <source>
        <dbReference type="ARBA" id="ARBA00009071"/>
    </source>
</evidence>
<name>A0AAD9K5I8_9ANNE</name>
<dbReference type="CDD" id="cd23767">
    <property type="entry name" value="IQCD"/>
    <property type="match status" value="1"/>
</dbReference>
<dbReference type="EMBL" id="JAODUP010000057">
    <property type="protein sequence ID" value="KAK2164946.1"/>
    <property type="molecule type" value="Genomic_DNA"/>
</dbReference>
<evidence type="ECO:0000256" key="6">
    <source>
        <dbReference type="ARBA" id="ARBA00022846"/>
    </source>
</evidence>
<dbReference type="PANTHER" id="PTHR31598:SF1">
    <property type="entry name" value="DYNEIN REGULATORY COMPLEX PROTEIN 10"/>
    <property type="match status" value="1"/>
</dbReference>
<proteinExistence type="inferred from homology"/>
<protein>
    <recommendedName>
        <fullName evidence="4">Dynein regulatory complex protein 10</fullName>
    </recommendedName>
    <alternativeName>
        <fullName evidence="10">IQ domain-containing protein D</fullName>
    </alternativeName>
</protein>
<dbReference type="InterPro" id="IPR000048">
    <property type="entry name" value="IQ_motif_EF-hand-BS"/>
</dbReference>
<dbReference type="PROSITE" id="PS50096">
    <property type="entry name" value="IQ"/>
    <property type="match status" value="1"/>
</dbReference>
<dbReference type="PANTHER" id="PTHR31598">
    <property type="entry name" value="IQ DOMAIN-CONTAINING PROTEIN D"/>
    <property type="match status" value="1"/>
</dbReference>
<evidence type="ECO:0000313" key="14">
    <source>
        <dbReference type="EMBL" id="KAK2164946.1"/>
    </source>
</evidence>
<keyword evidence="7" id="KW-0969">Cilium</keyword>
<comment type="caution">
    <text evidence="14">The sequence shown here is derived from an EMBL/GenBank/DDBJ whole genome shotgun (WGS) entry which is preliminary data.</text>
</comment>
<evidence type="ECO:0000256" key="4">
    <source>
        <dbReference type="ARBA" id="ARBA00021752"/>
    </source>
</evidence>
<evidence type="ECO:0000256" key="9">
    <source>
        <dbReference type="ARBA" id="ARBA00023273"/>
    </source>
</evidence>
<feature type="compositionally biased region" description="Polar residues" evidence="13">
    <location>
        <begin position="158"/>
        <end position="170"/>
    </location>
</feature>
<reference evidence="14" key="1">
    <citation type="journal article" date="2023" name="Mol. Biol. Evol.">
        <title>Third-Generation Sequencing Reveals the Adaptive Role of the Epigenome in Three Deep-Sea Polychaetes.</title>
        <authorList>
            <person name="Perez M."/>
            <person name="Aroh O."/>
            <person name="Sun Y."/>
            <person name="Lan Y."/>
            <person name="Juniper S.K."/>
            <person name="Young C.R."/>
            <person name="Angers B."/>
            <person name="Qian P.Y."/>
        </authorList>
    </citation>
    <scope>NUCLEOTIDE SEQUENCE</scope>
    <source>
        <strain evidence="14">P08H-3</strain>
    </source>
</reference>
<feature type="coiled-coil region" evidence="12">
    <location>
        <begin position="386"/>
        <end position="434"/>
    </location>
</feature>
<feature type="region of interest" description="Disordered" evidence="13">
    <location>
        <begin position="125"/>
        <end position="170"/>
    </location>
</feature>
<keyword evidence="12" id="KW-0175">Coiled coil</keyword>
<evidence type="ECO:0000313" key="15">
    <source>
        <dbReference type="Proteomes" id="UP001208570"/>
    </source>
</evidence>
<keyword evidence="9" id="KW-0966">Cell projection</keyword>
<accession>A0AAD9K5I8</accession>
<dbReference type="AlphaFoldDB" id="A0AAD9K5I8"/>
<comment type="similarity">
    <text evidence="3">Belongs to the DRC10 family.</text>
</comment>
<organism evidence="14 15">
    <name type="scientific">Paralvinella palmiformis</name>
    <dbReference type="NCBI Taxonomy" id="53620"/>
    <lineage>
        <taxon>Eukaryota</taxon>
        <taxon>Metazoa</taxon>
        <taxon>Spiralia</taxon>
        <taxon>Lophotrochozoa</taxon>
        <taxon>Annelida</taxon>
        <taxon>Polychaeta</taxon>
        <taxon>Sedentaria</taxon>
        <taxon>Canalipalpata</taxon>
        <taxon>Terebellida</taxon>
        <taxon>Terebelliformia</taxon>
        <taxon>Alvinellidae</taxon>
        <taxon>Paralvinella</taxon>
    </lineage>
</organism>
<gene>
    <name evidence="14" type="ORF">LSH36_57g05018</name>
</gene>
<keyword evidence="8" id="KW-0206">Cytoskeleton</keyword>
<evidence type="ECO:0000256" key="13">
    <source>
        <dbReference type="SAM" id="MobiDB-lite"/>
    </source>
</evidence>
<dbReference type="InterPro" id="IPR042815">
    <property type="entry name" value="DRC10"/>
</dbReference>
<evidence type="ECO:0000256" key="11">
    <source>
        <dbReference type="ARBA" id="ARBA00046836"/>
    </source>
</evidence>
<sequence>MTTTMSETIMSSVTQMETVTMKLPNRAAHGINPHPPPGPKPKGKLMLDPQRALEPARKKLSTLESERIMTVLIETIKRTQLITALPFIMENLDRFNVVLGTDLLKMLEDHKVIIQSFEELKSQADRMRQKELDAQAEREQSSEENQDEQGDQGQSGNVGSRPSTGMSMTSQAENAMRNLLLVARQMQHSCKNIMRTFSTNPSTMTAVLKEWHHQSEGAQELIEQMGEMKNILMNMLLTTPVEEEERNQFLREISERERYNSGVITKLEGELQAALDDKENEIRKKNDVIRHLQADLHQIEKFSEELIRRTKSEAEKQETADTKNSEGKKLKLQQESAQLNTQLQNHIQEHREHEQNLRRRKFQIETEVENWIQKYDQDMGERQEEFEEIDAVYTEEKKQLNELEERFKTLEAEYNQIQEERRIARERREAAERELQISVMAATTIQAFWRSFKVRKALKGKKKKKGGKKGKK</sequence>
<keyword evidence="5" id="KW-0963">Cytoplasm</keyword>
<feature type="compositionally biased region" description="Basic and acidic residues" evidence="13">
    <location>
        <begin position="311"/>
        <end position="329"/>
    </location>
</feature>
<comment type="subcellular location">
    <subcellularLocation>
        <location evidence="2">Cytoplasm</location>
        <location evidence="2">Cytoskeleton</location>
        <location evidence="2">Flagellum axoneme</location>
    </subcellularLocation>
</comment>
<keyword evidence="15" id="KW-1185">Reference proteome</keyword>